<sequence length="246" mass="28532">MGRMSRYKKIKSCDPFYKGPRKDSKPTSSKPLAKEEKLEEQGMPRAAKDLMKRQLIMKKTATKKKAEKKQKKTAQSGTKKFQRIPGESKKEYFMRIDQEATQEVAEALKASRKMRDGRKKHLRDRKEKIKEKKRLSEKNASFDLTKDDVRFGDVVMQPPSITAKPRKAAEANKGSKALLLHSLLPQKTKETNMQNRTPDNSGITKTKKRKHMSALEQEKADKDRKRAIMAYRMIRKQRRQEQDGIA</sequence>
<feature type="compositionally biased region" description="Basic and acidic residues" evidence="1">
    <location>
        <begin position="124"/>
        <end position="134"/>
    </location>
</feature>
<dbReference type="OrthoDB" id="5876637at2759"/>
<dbReference type="AlphaFoldDB" id="A0A2B4SC19"/>
<dbReference type="Proteomes" id="UP000225706">
    <property type="component" value="Unassembled WGS sequence"/>
</dbReference>
<comment type="caution">
    <text evidence="2">The sequence shown here is derived from an EMBL/GenBank/DDBJ whole genome shotgun (WGS) entry which is preliminary data.</text>
</comment>
<dbReference type="PANTHER" id="PTHR21838">
    <property type="entry name" value="COILED-COIL DOMAIN-CONTAINING PROTEIN 137"/>
    <property type="match status" value="1"/>
</dbReference>
<gene>
    <name evidence="2" type="primary">Ccdc137</name>
    <name evidence="2" type="ORF">AWC38_SpisGene8382</name>
</gene>
<dbReference type="GO" id="GO:0005634">
    <property type="term" value="C:nucleus"/>
    <property type="evidence" value="ECO:0007669"/>
    <property type="project" value="TreeGrafter"/>
</dbReference>
<dbReference type="EMBL" id="LSMT01000115">
    <property type="protein sequence ID" value="PFX26916.1"/>
    <property type="molecule type" value="Genomic_DNA"/>
</dbReference>
<feature type="compositionally biased region" description="Polar residues" evidence="1">
    <location>
        <begin position="191"/>
        <end position="204"/>
    </location>
</feature>
<feature type="compositionally biased region" description="Basic residues" evidence="1">
    <location>
        <begin position="111"/>
        <end position="123"/>
    </location>
</feature>
<feature type="compositionally biased region" description="Basic residues" evidence="1">
    <location>
        <begin position="1"/>
        <end position="10"/>
    </location>
</feature>
<feature type="compositionally biased region" description="Basic residues" evidence="1">
    <location>
        <begin position="60"/>
        <end position="72"/>
    </location>
</feature>
<name>A0A2B4SC19_STYPI</name>
<feature type="compositionally biased region" description="Basic and acidic residues" evidence="1">
    <location>
        <begin position="32"/>
        <end position="52"/>
    </location>
</feature>
<protein>
    <submittedName>
        <fullName evidence="2">Coiled-coil domain-containing protein 137</fullName>
    </submittedName>
</protein>
<evidence type="ECO:0000256" key="1">
    <source>
        <dbReference type="SAM" id="MobiDB-lite"/>
    </source>
</evidence>
<evidence type="ECO:0000313" key="3">
    <source>
        <dbReference type="Proteomes" id="UP000225706"/>
    </source>
</evidence>
<dbReference type="InterPro" id="IPR026680">
    <property type="entry name" value="CCDC137"/>
</dbReference>
<evidence type="ECO:0000313" key="2">
    <source>
        <dbReference type="EMBL" id="PFX26916.1"/>
    </source>
</evidence>
<accession>A0A2B4SC19</accession>
<dbReference type="PANTHER" id="PTHR21838:SF2">
    <property type="entry name" value="COILED-COIL DOMAIN-CONTAINING PROTEIN 137"/>
    <property type="match status" value="1"/>
</dbReference>
<feature type="region of interest" description="Disordered" evidence="1">
    <location>
        <begin position="111"/>
        <end position="134"/>
    </location>
</feature>
<proteinExistence type="predicted"/>
<keyword evidence="3" id="KW-1185">Reference proteome</keyword>
<organism evidence="2 3">
    <name type="scientific">Stylophora pistillata</name>
    <name type="common">Smooth cauliflower coral</name>
    <dbReference type="NCBI Taxonomy" id="50429"/>
    <lineage>
        <taxon>Eukaryota</taxon>
        <taxon>Metazoa</taxon>
        <taxon>Cnidaria</taxon>
        <taxon>Anthozoa</taxon>
        <taxon>Hexacorallia</taxon>
        <taxon>Scleractinia</taxon>
        <taxon>Astrocoeniina</taxon>
        <taxon>Pocilloporidae</taxon>
        <taxon>Stylophora</taxon>
    </lineage>
</organism>
<feature type="region of interest" description="Disordered" evidence="1">
    <location>
        <begin position="1"/>
        <end position="86"/>
    </location>
</feature>
<feature type="region of interest" description="Disordered" evidence="1">
    <location>
        <begin position="183"/>
        <end position="224"/>
    </location>
</feature>
<reference evidence="3" key="1">
    <citation type="journal article" date="2017" name="bioRxiv">
        <title>Comparative analysis of the genomes of Stylophora pistillata and Acropora digitifera provides evidence for extensive differences between species of corals.</title>
        <authorList>
            <person name="Voolstra C.R."/>
            <person name="Li Y."/>
            <person name="Liew Y.J."/>
            <person name="Baumgarten S."/>
            <person name="Zoccola D."/>
            <person name="Flot J.-F."/>
            <person name="Tambutte S."/>
            <person name="Allemand D."/>
            <person name="Aranda M."/>
        </authorList>
    </citation>
    <scope>NUCLEOTIDE SEQUENCE [LARGE SCALE GENOMIC DNA]</scope>
</reference>